<dbReference type="SUPFAM" id="SSF48371">
    <property type="entry name" value="ARM repeat"/>
    <property type="match status" value="1"/>
</dbReference>
<dbReference type="PANTHER" id="PTHR10527">
    <property type="entry name" value="IMPORTIN BETA"/>
    <property type="match status" value="1"/>
</dbReference>
<dbReference type="Pfam" id="PF13513">
    <property type="entry name" value="HEAT_EZ"/>
    <property type="match status" value="1"/>
</dbReference>
<keyword evidence="3" id="KW-0963">Cytoplasm</keyword>
<evidence type="ECO:0000256" key="4">
    <source>
        <dbReference type="ARBA" id="ARBA00022737"/>
    </source>
</evidence>
<comment type="subcellular location">
    <subcellularLocation>
        <location evidence="1">Cytoplasm</location>
    </subcellularLocation>
</comment>
<keyword evidence="5" id="KW-0653">Protein transport</keyword>
<dbReference type="GO" id="GO:0005737">
    <property type="term" value="C:cytoplasm"/>
    <property type="evidence" value="ECO:0007669"/>
    <property type="project" value="UniProtKB-SubCell"/>
</dbReference>
<dbReference type="Proteomes" id="UP001652628">
    <property type="component" value="Chromosome 3"/>
</dbReference>
<dbReference type="GO" id="GO:0006606">
    <property type="term" value="P:protein import into nucleus"/>
    <property type="evidence" value="ECO:0007669"/>
    <property type="project" value="InterPro"/>
</dbReference>
<reference evidence="8" key="1">
    <citation type="submission" date="2025-08" db="UniProtKB">
        <authorList>
            <consortium name="RefSeq"/>
        </authorList>
    </citation>
    <scope>IDENTIFICATION</scope>
</reference>
<dbReference type="InterPro" id="IPR011989">
    <property type="entry name" value="ARM-like"/>
</dbReference>
<dbReference type="GeneID" id="108013624"/>
<evidence type="ECO:0000256" key="5">
    <source>
        <dbReference type="ARBA" id="ARBA00022927"/>
    </source>
</evidence>
<dbReference type="InterPro" id="IPR001494">
    <property type="entry name" value="Importin-beta_N"/>
</dbReference>
<dbReference type="Pfam" id="PF03810">
    <property type="entry name" value="IBN_N"/>
    <property type="match status" value="1"/>
</dbReference>
<gene>
    <name evidence="8" type="primary">LOC108013624</name>
</gene>
<dbReference type="Pfam" id="PF25574">
    <property type="entry name" value="TPR_IMB1"/>
    <property type="match status" value="1"/>
</dbReference>
<dbReference type="AlphaFoldDB" id="A0AB39ZH35"/>
<keyword evidence="2" id="KW-0813">Transport</keyword>
<evidence type="ECO:0000313" key="8">
    <source>
        <dbReference type="RefSeq" id="XP_016935056.3"/>
    </source>
</evidence>
<keyword evidence="7" id="KW-1185">Reference proteome</keyword>
<dbReference type="PROSITE" id="PS50166">
    <property type="entry name" value="IMPORTIN_B_NT"/>
    <property type="match status" value="1"/>
</dbReference>
<proteinExistence type="predicted"/>
<dbReference type="InterPro" id="IPR016024">
    <property type="entry name" value="ARM-type_fold"/>
</dbReference>
<dbReference type="GO" id="GO:0031267">
    <property type="term" value="F:small GTPase binding"/>
    <property type="evidence" value="ECO:0007669"/>
    <property type="project" value="InterPro"/>
</dbReference>
<name>A0AB39ZH35_DROSZ</name>
<sequence>MTWGPREEGLQQLLPILKDSQLPDTSMQIAVRTKLEEFNHYPDFNNYLVYVLTKLTTEDEHTRAMSGLILKNNILTHGSNLQPAIVEYIKDECLQAVGDSSPLIRATVSILITTIASCGGLHNWPQLLPLLCDMLDSQDYNVCEGAFSALQLICEDSAGNLDSPGLNWPLNMMIPKFLKYFGHSSPKIRCHAIVCFNQFIIKRSLTLTQDIDSFIENLFHLSSDEDHEVRKNVCHGLVMLLEVRMDRLMPHMSQIIEYMLLRTQDSDEAVALQAFEFWLSLAEKSNCKELLAPVLSQLAPVLVHSMRYSELEIILLKCDEEEDCMVPDQEEDISPRFHRSRRHVVNDELDDEPEDNKSLLEWNLRKCSASALDALAKVFREDFLPVVLPILKETLFHQEWVVKESGVLALGAIAGGCMQGMVRHLAELVPYLIYCLSDKKALIRSIAFWTISRYANWVVNQPHDQYLKPLLKKVLRHILDSNKGVQEAACSALCVLEEEACTDLVPYLEYILKTLVLAFSKYQHKNLLILYDAVGTLADSVGHHLNKPQYINILMPPLIDKWNQVKDDDKDLFPLLDCLSNIATALQFGFFAYCEPVFRRCISLIEQTINQEMLCKQNQSSDHPDKDRMVVALDLLSGLAEGLNLHIESLVANSNLMHLLLQCMQDVQPDVRQSAFALLGDLTRVCFPHVHPFMAECFPFLVQNLNPNFIPVCNNVIWAIGEICLKLGEETKQYVGLVLSDLIIIINRPNTPRSVLENAAITIGRLGCVCQVEVAPYLPSFLRQWCTTLRRIKDNQEKYSAFIGICHMISVDVSAAVPDFIFFCDAIASWVNPPQDLRLAIQRVLHGFKIHVCEQNWSRYVDQFPKALVERLITLYNI</sequence>
<protein>
    <submittedName>
        <fullName evidence="8">Transportin-1-like</fullName>
    </submittedName>
</protein>
<dbReference type="GO" id="GO:0031981">
    <property type="term" value="C:nuclear lumen"/>
    <property type="evidence" value="ECO:0007669"/>
    <property type="project" value="UniProtKB-ARBA"/>
</dbReference>
<keyword evidence="4" id="KW-0677">Repeat</keyword>
<feature type="domain" description="Importin N-terminal" evidence="6">
    <location>
        <begin position="31"/>
        <end position="99"/>
    </location>
</feature>
<dbReference type="SMART" id="SM00913">
    <property type="entry name" value="IBN_N"/>
    <property type="match status" value="1"/>
</dbReference>
<evidence type="ECO:0000256" key="3">
    <source>
        <dbReference type="ARBA" id="ARBA00022490"/>
    </source>
</evidence>
<evidence type="ECO:0000256" key="2">
    <source>
        <dbReference type="ARBA" id="ARBA00022448"/>
    </source>
</evidence>
<dbReference type="InterPro" id="IPR040122">
    <property type="entry name" value="Importin_beta"/>
</dbReference>
<dbReference type="Gene3D" id="1.25.10.10">
    <property type="entry name" value="Leucine-rich Repeat Variant"/>
    <property type="match status" value="1"/>
</dbReference>
<dbReference type="RefSeq" id="XP_016935056.3">
    <property type="nucleotide sequence ID" value="XM_017079567.4"/>
</dbReference>
<organism evidence="7 8">
    <name type="scientific">Drosophila suzukii</name>
    <name type="common">Spotted-wing drosophila fruit fly</name>
    <dbReference type="NCBI Taxonomy" id="28584"/>
    <lineage>
        <taxon>Eukaryota</taxon>
        <taxon>Metazoa</taxon>
        <taxon>Ecdysozoa</taxon>
        <taxon>Arthropoda</taxon>
        <taxon>Hexapoda</taxon>
        <taxon>Insecta</taxon>
        <taxon>Pterygota</taxon>
        <taxon>Neoptera</taxon>
        <taxon>Endopterygota</taxon>
        <taxon>Diptera</taxon>
        <taxon>Brachycera</taxon>
        <taxon>Muscomorpha</taxon>
        <taxon>Ephydroidea</taxon>
        <taxon>Drosophilidae</taxon>
        <taxon>Drosophila</taxon>
        <taxon>Sophophora</taxon>
    </lineage>
</organism>
<evidence type="ECO:0000313" key="7">
    <source>
        <dbReference type="Proteomes" id="UP001652628"/>
    </source>
</evidence>
<evidence type="ECO:0000256" key="1">
    <source>
        <dbReference type="ARBA" id="ARBA00004496"/>
    </source>
</evidence>
<accession>A0AB39ZH35</accession>
<evidence type="ECO:0000259" key="6">
    <source>
        <dbReference type="PROSITE" id="PS50166"/>
    </source>
</evidence>
<dbReference type="InterPro" id="IPR058584">
    <property type="entry name" value="IMB1_TNPO1-like_TPR"/>
</dbReference>